<keyword evidence="2" id="KW-1185">Reference proteome</keyword>
<sequence length="151" mass="16878">MADGSLNSGSAGDYRVVALSGLESRFGGAATLLLYTWADGPWYITVWFGCRSAFWEGGGGVIRMDVLRGKGADLGWWWRSVGVLCLVVDHAKGFVVIPIIQRIDLLEILFRFKLSPLALRLFVRRQRIALLTKDARCNTHRVLPVDPQFQL</sequence>
<name>A0A6A5TRS1_9PLEO</name>
<proteinExistence type="predicted"/>
<evidence type="ECO:0000313" key="2">
    <source>
        <dbReference type="Proteomes" id="UP000800035"/>
    </source>
</evidence>
<reference evidence="1" key="1">
    <citation type="journal article" date="2020" name="Stud. Mycol.">
        <title>101 Dothideomycetes genomes: a test case for predicting lifestyles and emergence of pathogens.</title>
        <authorList>
            <person name="Haridas S."/>
            <person name="Albert R."/>
            <person name="Binder M."/>
            <person name="Bloem J."/>
            <person name="Labutti K."/>
            <person name="Salamov A."/>
            <person name="Andreopoulos B."/>
            <person name="Baker S."/>
            <person name="Barry K."/>
            <person name="Bills G."/>
            <person name="Bluhm B."/>
            <person name="Cannon C."/>
            <person name="Castanera R."/>
            <person name="Culley D."/>
            <person name="Daum C."/>
            <person name="Ezra D."/>
            <person name="Gonzalez J."/>
            <person name="Henrissat B."/>
            <person name="Kuo A."/>
            <person name="Liang C."/>
            <person name="Lipzen A."/>
            <person name="Lutzoni F."/>
            <person name="Magnuson J."/>
            <person name="Mondo S."/>
            <person name="Nolan M."/>
            <person name="Ohm R."/>
            <person name="Pangilinan J."/>
            <person name="Park H.-J."/>
            <person name="Ramirez L."/>
            <person name="Alfaro M."/>
            <person name="Sun H."/>
            <person name="Tritt A."/>
            <person name="Yoshinaga Y."/>
            <person name="Zwiers L.-H."/>
            <person name="Turgeon B."/>
            <person name="Goodwin S."/>
            <person name="Spatafora J."/>
            <person name="Crous P."/>
            <person name="Grigoriev I."/>
        </authorList>
    </citation>
    <scope>NUCLEOTIDE SEQUENCE</scope>
    <source>
        <strain evidence="1">CBS 675.92</strain>
    </source>
</reference>
<dbReference type="Proteomes" id="UP000800035">
    <property type="component" value="Unassembled WGS sequence"/>
</dbReference>
<protein>
    <submittedName>
        <fullName evidence="1">Uncharacterized protein</fullName>
    </submittedName>
</protein>
<dbReference type="AlphaFoldDB" id="A0A6A5TRS1"/>
<evidence type="ECO:0000313" key="1">
    <source>
        <dbReference type="EMBL" id="KAF1953476.1"/>
    </source>
</evidence>
<organism evidence="1 2">
    <name type="scientific">Byssothecium circinans</name>
    <dbReference type="NCBI Taxonomy" id="147558"/>
    <lineage>
        <taxon>Eukaryota</taxon>
        <taxon>Fungi</taxon>
        <taxon>Dikarya</taxon>
        <taxon>Ascomycota</taxon>
        <taxon>Pezizomycotina</taxon>
        <taxon>Dothideomycetes</taxon>
        <taxon>Pleosporomycetidae</taxon>
        <taxon>Pleosporales</taxon>
        <taxon>Massarineae</taxon>
        <taxon>Massarinaceae</taxon>
        <taxon>Byssothecium</taxon>
    </lineage>
</organism>
<gene>
    <name evidence="1" type="ORF">CC80DRAFT_150182</name>
</gene>
<accession>A0A6A5TRS1</accession>
<dbReference type="EMBL" id="ML977004">
    <property type="protein sequence ID" value="KAF1953476.1"/>
    <property type="molecule type" value="Genomic_DNA"/>
</dbReference>